<dbReference type="InterPro" id="IPR050471">
    <property type="entry name" value="AB_hydrolase"/>
</dbReference>
<dbReference type="GO" id="GO:0016787">
    <property type="term" value="F:hydrolase activity"/>
    <property type="evidence" value="ECO:0007669"/>
    <property type="project" value="UniProtKB-KW"/>
</dbReference>
<gene>
    <name evidence="2" type="ORF">WAB15_35070</name>
</gene>
<dbReference type="InterPro" id="IPR029058">
    <property type="entry name" value="AB_hydrolase_fold"/>
</dbReference>
<keyword evidence="2" id="KW-0378">Hydrolase</keyword>
<evidence type="ECO:0000259" key="1">
    <source>
        <dbReference type="Pfam" id="PF00561"/>
    </source>
</evidence>
<reference evidence="2 3" key="1">
    <citation type="submission" date="2024-03" db="EMBL/GenBank/DDBJ databases">
        <title>The complete genome of Streptomyces sirii sp.nov.</title>
        <authorList>
            <person name="Zakalyukina Y.V."/>
            <person name="Belik A.R."/>
            <person name="Biryukov M.V."/>
            <person name="Baturina O.A."/>
            <person name="Kabilov M.R."/>
        </authorList>
    </citation>
    <scope>NUCLEOTIDE SEQUENCE [LARGE SCALE GENOMIC DNA]</scope>
    <source>
        <strain evidence="2 3">BP-8</strain>
    </source>
</reference>
<keyword evidence="3" id="KW-1185">Reference proteome</keyword>
<organism evidence="2 3">
    <name type="scientific">Streptomyces sirii</name>
    <dbReference type="NCBI Taxonomy" id="3127701"/>
    <lineage>
        <taxon>Bacteria</taxon>
        <taxon>Bacillati</taxon>
        <taxon>Actinomycetota</taxon>
        <taxon>Actinomycetes</taxon>
        <taxon>Kitasatosporales</taxon>
        <taxon>Streptomycetaceae</taxon>
        <taxon>Streptomyces</taxon>
    </lineage>
</organism>
<feature type="domain" description="AB hydrolase-1" evidence="1">
    <location>
        <begin position="35"/>
        <end position="282"/>
    </location>
</feature>
<dbReference type="InterPro" id="IPR000073">
    <property type="entry name" value="AB_hydrolase_1"/>
</dbReference>
<evidence type="ECO:0000313" key="3">
    <source>
        <dbReference type="Proteomes" id="UP001626628"/>
    </source>
</evidence>
<protein>
    <submittedName>
        <fullName evidence="2">Alpha/beta hydrolase</fullName>
    </submittedName>
</protein>
<dbReference type="RefSeq" id="WP_399145372.1">
    <property type="nucleotide sequence ID" value="NZ_CP147982.1"/>
</dbReference>
<dbReference type="SUPFAM" id="SSF53474">
    <property type="entry name" value="alpha/beta-Hydrolases"/>
    <property type="match status" value="1"/>
</dbReference>
<dbReference type="Pfam" id="PF00561">
    <property type="entry name" value="Abhydrolase_1"/>
    <property type="match status" value="1"/>
</dbReference>
<dbReference type="Gene3D" id="3.40.50.1820">
    <property type="entry name" value="alpha/beta hydrolase"/>
    <property type="match status" value="1"/>
</dbReference>
<name>A0ABZ2QW97_9ACTN</name>
<evidence type="ECO:0000313" key="2">
    <source>
        <dbReference type="EMBL" id="WXK80819.1"/>
    </source>
</evidence>
<accession>A0ABZ2QW97</accession>
<dbReference type="PANTHER" id="PTHR43433">
    <property type="entry name" value="HYDROLASE, ALPHA/BETA FOLD FAMILY PROTEIN"/>
    <property type="match status" value="1"/>
</dbReference>
<dbReference type="Proteomes" id="UP001626628">
    <property type="component" value="Chromosome"/>
</dbReference>
<dbReference type="PANTHER" id="PTHR43433:SF5">
    <property type="entry name" value="AB HYDROLASE-1 DOMAIN-CONTAINING PROTEIN"/>
    <property type="match status" value="1"/>
</dbReference>
<dbReference type="EMBL" id="CP147982">
    <property type="protein sequence ID" value="WXK80819.1"/>
    <property type="molecule type" value="Genomic_DNA"/>
</dbReference>
<dbReference type="PRINTS" id="PR00111">
    <property type="entry name" value="ABHYDROLASE"/>
</dbReference>
<proteinExistence type="predicted"/>
<sequence>MSPTRKNLWSPVRWAENGAVRLAFDSLTEGADGEPLLLATGLGANRLWIPDGLCRMLAAQGFAVARYDQRDGGESTHLPPTSTGNPITALFARRGAAYTAEDMADDTVAVLDALGWRSAHLMGVSLGGAVAQRVALRHPGRVRTLISMAAVPGDTSGLRTMRYIRLGTLAKFARLRFPDTPEGALAAGVEVSRLLASPNRPFDEPAAREAVARNVDRGIHDPQAQSRQIGAQWHGPSISAVTHPALVLHGADDPLIKPGAAKAIASRIPGSRLVLLPRVGHELPAYAWADVAAELRAVADTYRTLPRPSVD</sequence>